<accession>A0AA86SBH0</accession>
<dbReference type="Gramene" id="rna-AYBTSS11_LOCUS10729">
    <property type="protein sequence ID" value="CAJ1942227.1"/>
    <property type="gene ID" value="gene-AYBTSS11_LOCUS10729"/>
</dbReference>
<name>A0AA86SBH0_9FABA</name>
<gene>
    <name evidence="1" type="ORF">AYBTSS11_LOCUS10729</name>
</gene>
<proteinExistence type="predicted"/>
<evidence type="ECO:0000313" key="1">
    <source>
        <dbReference type="EMBL" id="CAJ1942227.1"/>
    </source>
</evidence>
<organism evidence="1 2">
    <name type="scientific">Sphenostylis stenocarpa</name>
    <dbReference type="NCBI Taxonomy" id="92480"/>
    <lineage>
        <taxon>Eukaryota</taxon>
        <taxon>Viridiplantae</taxon>
        <taxon>Streptophyta</taxon>
        <taxon>Embryophyta</taxon>
        <taxon>Tracheophyta</taxon>
        <taxon>Spermatophyta</taxon>
        <taxon>Magnoliopsida</taxon>
        <taxon>eudicotyledons</taxon>
        <taxon>Gunneridae</taxon>
        <taxon>Pentapetalae</taxon>
        <taxon>rosids</taxon>
        <taxon>fabids</taxon>
        <taxon>Fabales</taxon>
        <taxon>Fabaceae</taxon>
        <taxon>Papilionoideae</taxon>
        <taxon>50 kb inversion clade</taxon>
        <taxon>NPAAA clade</taxon>
        <taxon>indigoferoid/millettioid clade</taxon>
        <taxon>Phaseoleae</taxon>
        <taxon>Sphenostylis</taxon>
    </lineage>
</organism>
<sequence>MRTGTPSYLFLQKFVAAMKLEQNSVLRGRQSRPGLRGWVWMGSGRDFGVMGEEGPWDRVRSAGEAARGGD</sequence>
<protein>
    <submittedName>
        <fullName evidence="1">Uncharacterized protein</fullName>
    </submittedName>
</protein>
<dbReference type="EMBL" id="OY731400">
    <property type="protein sequence ID" value="CAJ1942227.1"/>
    <property type="molecule type" value="Genomic_DNA"/>
</dbReference>
<evidence type="ECO:0000313" key="2">
    <source>
        <dbReference type="Proteomes" id="UP001189624"/>
    </source>
</evidence>
<keyword evidence="2" id="KW-1185">Reference proteome</keyword>
<reference evidence="1" key="1">
    <citation type="submission" date="2023-10" db="EMBL/GenBank/DDBJ databases">
        <authorList>
            <person name="Domelevo Entfellner J.-B."/>
        </authorList>
    </citation>
    <scope>NUCLEOTIDE SEQUENCE</scope>
</reference>
<dbReference type="AlphaFoldDB" id="A0AA86SBH0"/>
<dbReference type="Proteomes" id="UP001189624">
    <property type="component" value="Chromosome 3"/>
</dbReference>